<dbReference type="HOGENOM" id="CLU_016047_3_1_5"/>
<proteinExistence type="inferred from homology"/>
<dbReference type="GO" id="GO:0005886">
    <property type="term" value="C:plasma membrane"/>
    <property type="evidence" value="ECO:0007669"/>
    <property type="project" value="UniProtKB-SubCell"/>
</dbReference>
<dbReference type="Gene3D" id="1.10.3720.10">
    <property type="entry name" value="MetI-like"/>
    <property type="match status" value="1"/>
</dbReference>
<keyword evidence="10" id="KW-0614">Plasmid</keyword>
<feature type="transmembrane region" description="Helical" evidence="8">
    <location>
        <begin position="7"/>
        <end position="30"/>
    </location>
</feature>
<keyword evidence="3" id="KW-1003">Cell membrane</keyword>
<feature type="transmembrane region" description="Helical" evidence="8">
    <location>
        <begin position="99"/>
        <end position="120"/>
    </location>
</feature>
<reference evidence="10 11" key="1">
    <citation type="journal article" date="2009" name="J. Bacteriol.">
        <title>Genome sequences of three Agrobacterium biovars help elucidate the evolution of multichromosome genomes in bacteria.</title>
        <authorList>
            <person name="Slater S.C."/>
            <person name="Goldman B.S."/>
            <person name="Goodner B."/>
            <person name="Setubal J.C."/>
            <person name="Farrand S.K."/>
            <person name="Nester E.W."/>
            <person name="Burr T.J."/>
            <person name="Banta L."/>
            <person name="Dickerman A.W."/>
            <person name="Paulsen I."/>
            <person name="Otten L."/>
            <person name="Suen G."/>
            <person name="Welch R."/>
            <person name="Almeida N.F."/>
            <person name="Arnold F."/>
            <person name="Burton O.T."/>
            <person name="Du Z."/>
            <person name="Ewing A."/>
            <person name="Godsy E."/>
            <person name="Heisel S."/>
            <person name="Houmiel K.L."/>
            <person name="Jhaveri J."/>
            <person name="Lu J."/>
            <person name="Miller N.M."/>
            <person name="Norton S."/>
            <person name="Chen Q."/>
            <person name="Phoolcharoen W."/>
            <person name="Ohlin V."/>
            <person name="Ondrusek D."/>
            <person name="Pride N."/>
            <person name="Stricklin S.L."/>
            <person name="Sun J."/>
            <person name="Wheeler C."/>
            <person name="Wilson L."/>
            <person name="Zhu H."/>
            <person name="Wood D.W."/>
        </authorList>
    </citation>
    <scope>NUCLEOTIDE SEQUENCE [LARGE SCALE GENOMIC DNA]</scope>
    <source>
        <strain evidence="11">S4 / ATCC BAA-846</strain>
        <plasmid evidence="10 11">pTiS4</plasmid>
    </source>
</reference>
<dbReference type="InterPro" id="IPR000515">
    <property type="entry name" value="MetI-like"/>
</dbReference>
<feature type="transmembrane region" description="Helical" evidence="8">
    <location>
        <begin position="227"/>
        <end position="249"/>
    </location>
</feature>
<gene>
    <name evidence="10" type="ordered locus">Avi_8304</name>
</gene>
<evidence type="ECO:0000256" key="1">
    <source>
        <dbReference type="ARBA" id="ARBA00004429"/>
    </source>
</evidence>
<dbReference type="AlphaFoldDB" id="B9K464"/>
<name>B9K464_ALLAM</name>
<dbReference type="RefSeq" id="WP_012649076.1">
    <property type="nucleotide sequence ID" value="NC_011982.1"/>
</dbReference>
<keyword evidence="7 8" id="KW-0472">Membrane</keyword>
<evidence type="ECO:0000256" key="5">
    <source>
        <dbReference type="ARBA" id="ARBA00022692"/>
    </source>
</evidence>
<feature type="transmembrane region" description="Helical" evidence="8">
    <location>
        <begin position="65"/>
        <end position="87"/>
    </location>
</feature>
<evidence type="ECO:0000256" key="7">
    <source>
        <dbReference type="ARBA" id="ARBA00023136"/>
    </source>
</evidence>
<evidence type="ECO:0000259" key="9">
    <source>
        <dbReference type="PROSITE" id="PS50928"/>
    </source>
</evidence>
<evidence type="ECO:0000256" key="2">
    <source>
        <dbReference type="ARBA" id="ARBA00022448"/>
    </source>
</evidence>
<evidence type="ECO:0000256" key="8">
    <source>
        <dbReference type="RuleBase" id="RU363032"/>
    </source>
</evidence>
<dbReference type="PANTHER" id="PTHR43357:SF4">
    <property type="entry name" value="INNER MEMBRANE ABC TRANSPORTER PERMEASE PROTEIN YDCV"/>
    <property type="match status" value="1"/>
</dbReference>
<keyword evidence="6 8" id="KW-1133">Transmembrane helix</keyword>
<keyword evidence="5 8" id="KW-0812">Transmembrane</keyword>
<evidence type="ECO:0000256" key="3">
    <source>
        <dbReference type="ARBA" id="ARBA00022475"/>
    </source>
</evidence>
<organism evidence="10 11">
    <name type="scientific">Allorhizobium ampelinum (strain ATCC BAA-846 / DSM 112012 / S4)</name>
    <name type="common">Agrobacterium vitis (strain S4)</name>
    <dbReference type="NCBI Taxonomy" id="311402"/>
    <lineage>
        <taxon>Bacteria</taxon>
        <taxon>Pseudomonadati</taxon>
        <taxon>Pseudomonadota</taxon>
        <taxon>Alphaproteobacteria</taxon>
        <taxon>Hyphomicrobiales</taxon>
        <taxon>Rhizobiaceae</taxon>
        <taxon>Rhizobium/Agrobacterium group</taxon>
        <taxon>Allorhizobium</taxon>
        <taxon>Allorhizobium ampelinum</taxon>
    </lineage>
</organism>
<evidence type="ECO:0000256" key="4">
    <source>
        <dbReference type="ARBA" id="ARBA00022519"/>
    </source>
</evidence>
<sequence>MKNGPIALLFNTLFVIFLLAPMVLVCLIAFTPENYLALPTNGFSLRWFQRLTERPEFFESFKTSVGIALASTVIALLFAVPAGLAIARYRFLGRAALNALFLSPLMLPHVVLGIAFLRFLTEIGISGTTTGLIIGHIVIVFPFAMRMILASASGMDMRIEDAAASLGAGRLTIYKRIILPLIVPGIASGFALSFIQSFDETTMTIFVASPTTTTLPVQMFNYIQDNIDPLICAVSALLILFTVILMVILDRLYGLERLFVGEGQA</sequence>
<evidence type="ECO:0000313" key="10">
    <source>
        <dbReference type="EMBL" id="ACM39718.1"/>
    </source>
</evidence>
<feature type="transmembrane region" description="Helical" evidence="8">
    <location>
        <begin position="132"/>
        <end position="149"/>
    </location>
</feature>
<feature type="domain" description="ABC transmembrane type-1" evidence="9">
    <location>
        <begin position="61"/>
        <end position="249"/>
    </location>
</feature>
<dbReference type="Proteomes" id="UP000001596">
    <property type="component" value="Plasmid pTiS4"/>
</dbReference>
<dbReference type="InterPro" id="IPR035906">
    <property type="entry name" value="MetI-like_sf"/>
</dbReference>
<dbReference type="GO" id="GO:0055085">
    <property type="term" value="P:transmembrane transport"/>
    <property type="evidence" value="ECO:0007669"/>
    <property type="project" value="InterPro"/>
</dbReference>
<accession>B9K464</accession>
<keyword evidence="2 8" id="KW-0813">Transport</keyword>
<dbReference type="Pfam" id="PF00528">
    <property type="entry name" value="BPD_transp_1"/>
    <property type="match status" value="1"/>
</dbReference>
<dbReference type="PROSITE" id="PS50928">
    <property type="entry name" value="ABC_TM1"/>
    <property type="match status" value="1"/>
</dbReference>
<protein>
    <submittedName>
        <fullName evidence="10">ABC transporter</fullName>
    </submittedName>
</protein>
<dbReference type="EMBL" id="CP000637">
    <property type="protein sequence ID" value="ACM39718.1"/>
    <property type="molecule type" value="Genomic_DNA"/>
</dbReference>
<feature type="transmembrane region" description="Helical" evidence="8">
    <location>
        <begin position="177"/>
        <end position="195"/>
    </location>
</feature>
<dbReference type="PANTHER" id="PTHR43357">
    <property type="entry name" value="INNER MEMBRANE ABC TRANSPORTER PERMEASE PROTEIN YDCV"/>
    <property type="match status" value="1"/>
</dbReference>
<dbReference type="SUPFAM" id="SSF161098">
    <property type="entry name" value="MetI-like"/>
    <property type="match status" value="1"/>
</dbReference>
<geneLocation type="plasmid" evidence="10 11">
    <name>pTiS4</name>
</geneLocation>
<comment type="similarity">
    <text evidence="8">Belongs to the binding-protein-dependent transport system permease family.</text>
</comment>
<dbReference type="KEGG" id="avi:Avi_8304"/>
<evidence type="ECO:0000256" key="6">
    <source>
        <dbReference type="ARBA" id="ARBA00022989"/>
    </source>
</evidence>
<comment type="subcellular location">
    <subcellularLocation>
        <location evidence="1">Cell inner membrane</location>
        <topology evidence="1">Multi-pass membrane protein</topology>
    </subcellularLocation>
    <subcellularLocation>
        <location evidence="8">Cell membrane</location>
        <topology evidence="8">Multi-pass membrane protein</topology>
    </subcellularLocation>
</comment>
<keyword evidence="11" id="KW-1185">Reference proteome</keyword>
<dbReference type="CDD" id="cd06261">
    <property type="entry name" value="TM_PBP2"/>
    <property type="match status" value="1"/>
</dbReference>
<keyword evidence="4" id="KW-0997">Cell inner membrane</keyword>
<evidence type="ECO:0000313" key="11">
    <source>
        <dbReference type="Proteomes" id="UP000001596"/>
    </source>
</evidence>